<dbReference type="SUPFAM" id="SSF53328">
    <property type="entry name" value="Formyltransferase"/>
    <property type="match status" value="1"/>
</dbReference>
<dbReference type="SUPFAM" id="SSF50486">
    <property type="entry name" value="FMT C-terminal domain-like"/>
    <property type="match status" value="1"/>
</dbReference>
<evidence type="ECO:0000259" key="1">
    <source>
        <dbReference type="Pfam" id="PF00551"/>
    </source>
</evidence>
<feature type="domain" description="Formyl transferase C-terminal" evidence="2">
    <location>
        <begin position="215"/>
        <end position="319"/>
    </location>
</feature>
<dbReference type="InterPro" id="IPR036477">
    <property type="entry name" value="Formyl_transf_N_sf"/>
</dbReference>
<protein>
    <submittedName>
        <fullName evidence="3">Formyltransferase</fullName>
    </submittedName>
</protein>
<dbReference type="InterPro" id="IPR002376">
    <property type="entry name" value="Formyl_transf_N"/>
</dbReference>
<dbReference type="Pfam" id="PF00551">
    <property type="entry name" value="Formyl_trans_N"/>
    <property type="match status" value="1"/>
</dbReference>
<evidence type="ECO:0000259" key="2">
    <source>
        <dbReference type="Pfam" id="PF02911"/>
    </source>
</evidence>
<sequence>MGRDEFSCAVFKAVYDARDVWDEMYIATNADAKSAHKTVASPLRLLGEDLGVPVTTLSHSRNCWKSYSLPESLRAQNGEPHPRALLLTASFGKIIPNRILDAFPRYQKLNVHGSLVPALRGPAPVQWAIARGMRETGATVIELSPRGVGIDTGVILGMQKVPIAEDETYTGLRTKLADVGGPLLVRVLRQLLAGTVEPVPQDDAQASHAPAIHAKHVQIDWATWDAAQVERTYRGIGQQKHLTTTIPFGVNGAVKLHDVRVLPHIETPSPFLHAPGECTFDKKLGALRIRCEGGTEIVVSRLQTVNRNATPARDWWNGVQKEALRDGRVLQLGGRDEGVDSGYKSE</sequence>
<dbReference type="PANTHER" id="PTHR11138:SF5">
    <property type="entry name" value="METHIONYL-TRNA FORMYLTRANSFERASE, MITOCHONDRIAL"/>
    <property type="match status" value="1"/>
</dbReference>
<evidence type="ECO:0000313" key="3">
    <source>
        <dbReference type="EMBL" id="KZV88114.1"/>
    </source>
</evidence>
<feature type="domain" description="Formyl transferase N-terminal" evidence="1">
    <location>
        <begin position="51"/>
        <end position="188"/>
    </location>
</feature>
<dbReference type="OrthoDB" id="10268103at2759"/>
<name>A0A165F0U2_EXIGL</name>
<dbReference type="GO" id="GO:0004479">
    <property type="term" value="F:methionyl-tRNA formyltransferase activity"/>
    <property type="evidence" value="ECO:0007669"/>
    <property type="project" value="TreeGrafter"/>
</dbReference>
<accession>A0A165F0U2</accession>
<dbReference type="Proteomes" id="UP000077266">
    <property type="component" value="Unassembled WGS sequence"/>
</dbReference>
<reference evidence="3 4" key="1">
    <citation type="journal article" date="2016" name="Mol. Biol. Evol.">
        <title>Comparative Genomics of Early-Diverging Mushroom-Forming Fungi Provides Insights into the Origins of Lignocellulose Decay Capabilities.</title>
        <authorList>
            <person name="Nagy L.G."/>
            <person name="Riley R."/>
            <person name="Tritt A."/>
            <person name="Adam C."/>
            <person name="Daum C."/>
            <person name="Floudas D."/>
            <person name="Sun H."/>
            <person name="Yadav J.S."/>
            <person name="Pangilinan J."/>
            <person name="Larsson K.H."/>
            <person name="Matsuura K."/>
            <person name="Barry K."/>
            <person name="Labutti K."/>
            <person name="Kuo R."/>
            <person name="Ohm R.A."/>
            <person name="Bhattacharya S.S."/>
            <person name="Shirouzu T."/>
            <person name="Yoshinaga Y."/>
            <person name="Martin F.M."/>
            <person name="Grigoriev I.V."/>
            <person name="Hibbett D.S."/>
        </authorList>
    </citation>
    <scope>NUCLEOTIDE SEQUENCE [LARGE SCALE GENOMIC DNA]</scope>
    <source>
        <strain evidence="3 4">HHB12029</strain>
    </source>
</reference>
<gene>
    <name evidence="3" type="ORF">EXIGLDRAFT_722969</name>
</gene>
<dbReference type="PANTHER" id="PTHR11138">
    <property type="entry name" value="METHIONYL-TRNA FORMYLTRANSFERASE"/>
    <property type="match status" value="1"/>
</dbReference>
<dbReference type="EMBL" id="KV426107">
    <property type="protein sequence ID" value="KZV88114.1"/>
    <property type="molecule type" value="Genomic_DNA"/>
</dbReference>
<dbReference type="Gene3D" id="3.40.50.12230">
    <property type="match status" value="1"/>
</dbReference>
<evidence type="ECO:0000313" key="4">
    <source>
        <dbReference type="Proteomes" id="UP000077266"/>
    </source>
</evidence>
<dbReference type="Pfam" id="PF02911">
    <property type="entry name" value="Formyl_trans_C"/>
    <property type="match status" value="1"/>
</dbReference>
<proteinExistence type="predicted"/>
<dbReference type="InterPro" id="IPR005793">
    <property type="entry name" value="Formyl_trans_C"/>
</dbReference>
<dbReference type="InterPro" id="IPR011034">
    <property type="entry name" value="Formyl_transferase-like_C_sf"/>
</dbReference>
<keyword evidence="3" id="KW-0808">Transferase</keyword>
<dbReference type="InParanoid" id="A0A165F0U2"/>
<dbReference type="STRING" id="1314781.A0A165F0U2"/>
<dbReference type="GO" id="GO:0005739">
    <property type="term" value="C:mitochondrion"/>
    <property type="evidence" value="ECO:0007669"/>
    <property type="project" value="TreeGrafter"/>
</dbReference>
<organism evidence="3 4">
    <name type="scientific">Exidia glandulosa HHB12029</name>
    <dbReference type="NCBI Taxonomy" id="1314781"/>
    <lineage>
        <taxon>Eukaryota</taxon>
        <taxon>Fungi</taxon>
        <taxon>Dikarya</taxon>
        <taxon>Basidiomycota</taxon>
        <taxon>Agaricomycotina</taxon>
        <taxon>Agaricomycetes</taxon>
        <taxon>Auriculariales</taxon>
        <taxon>Exidiaceae</taxon>
        <taxon>Exidia</taxon>
    </lineage>
</organism>
<dbReference type="AlphaFoldDB" id="A0A165F0U2"/>
<keyword evidence="4" id="KW-1185">Reference proteome</keyword>